<dbReference type="AlphaFoldDB" id="A0A6J4LJP3"/>
<dbReference type="EMBL" id="CADCUC010000325">
    <property type="protein sequence ID" value="CAA9334783.1"/>
    <property type="molecule type" value="Genomic_DNA"/>
</dbReference>
<sequence length="92" mass="10312">MSFTPLDRGQLSVLRVRAAITAFVLLAPIAVLDLGPLRETRLPFGLVLGAAAIVFGLSALLLPLRRYRSWGFRFDEDELHIRSGLWTRLHTI</sequence>
<feature type="transmembrane region" description="Helical" evidence="1">
    <location>
        <begin position="12"/>
        <end position="32"/>
    </location>
</feature>
<keyword evidence="1" id="KW-1133">Transmembrane helix</keyword>
<feature type="non-terminal residue" evidence="2">
    <location>
        <position position="92"/>
    </location>
</feature>
<accession>A0A6J4LJP3</accession>
<protein>
    <recommendedName>
        <fullName evidence="3">DUF304 domain-containing protein</fullName>
    </recommendedName>
</protein>
<proteinExistence type="predicted"/>
<organism evidence="2">
    <name type="scientific">uncultured Microvirga sp</name>
    <dbReference type="NCBI Taxonomy" id="412392"/>
    <lineage>
        <taxon>Bacteria</taxon>
        <taxon>Pseudomonadati</taxon>
        <taxon>Pseudomonadota</taxon>
        <taxon>Alphaproteobacteria</taxon>
        <taxon>Hyphomicrobiales</taxon>
        <taxon>Methylobacteriaceae</taxon>
        <taxon>Microvirga</taxon>
        <taxon>environmental samples</taxon>
    </lineage>
</organism>
<evidence type="ECO:0000313" key="2">
    <source>
        <dbReference type="EMBL" id="CAA9334783.1"/>
    </source>
</evidence>
<gene>
    <name evidence="2" type="ORF">AVDCRST_MAG90-1676</name>
</gene>
<name>A0A6J4LJP3_9HYPH</name>
<evidence type="ECO:0008006" key="3">
    <source>
        <dbReference type="Google" id="ProtNLM"/>
    </source>
</evidence>
<feature type="transmembrane region" description="Helical" evidence="1">
    <location>
        <begin position="44"/>
        <end position="64"/>
    </location>
</feature>
<evidence type="ECO:0000256" key="1">
    <source>
        <dbReference type="SAM" id="Phobius"/>
    </source>
</evidence>
<keyword evidence="1" id="KW-0812">Transmembrane</keyword>
<reference evidence="2" key="1">
    <citation type="submission" date="2020-02" db="EMBL/GenBank/DDBJ databases">
        <authorList>
            <person name="Meier V. D."/>
        </authorList>
    </citation>
    <scope>NUCLEOTIDE SEQUENCE</scope>
    <source>
        <strain evidence="2">AVDCRST_MAG90</strain>
    </source>
</reference>
<keyword evidence="1" id="KW-0472">Membrane</keyword>